<evidence type="ECO:0008006" key="4">
    <source>
        <dbReference type="Google" id="ProtNLM"/>
    </source>
</evidence>
<keyword evidence="1" id="KW-0812">Transmembrane</keyword>
<sequence length="369" mass="40037">MDVLELVREIENTPDDTAATRIAASRRTLVAAMAERPPRRVRRGWVWGGALGTASAAAAVATIVIVGTVAPVVPETASAAAVAVLNDAAGKVLAGTDPVVGPGQYLKVSETYELVSLWDADADPATSDEYVAGFNTSTFENSEGAVRARGVRDLYVPSDRSGDWILDDRFVNEVLDVYGDQAALPAYQRLVESYPERDADPGGLERLPAGLQSWDPETTSDDQFFDPFREFYDEMPRDPDRLLSWYRQHLSTSDDSGYLFSYITRALGTDLMPADLRVATLHVLGLLGGVDVAGQTGTVTTLELRTRLGEGSDLGEEHVQQVDIDTDSGRIVGYRDSYPTGRSTRVVPADIPWTTWSIEVSVVDEAPQP</sequence>
<comment type="caution">
    <text evidence="2">The sequence shown here is derived from an EMBL/GenBank/DDBJ whole genome shotgun (WGS) entry which is preliminary data.</text>
</comment>
<evidence type="ECO:0000313" key="3">
    <source>
        <dbReference type="Proteomes" id="UP001244427"/>
    </source>
</evidence>
<evidence type="ECO:0000256" key="1">
    <source>
        <dbReference type="SAM" id="Phobius"/>
    </source>
</evidence>
<dbReference type="EMBL" id="JAUSXV010000001">
    <property type="protein sequence ID" value="MDQ0647128.1"/>
    <property type="molecule type" value="Genomic_DNA"/>
</dbReference>
<proteinExistence type="predicted"/>
<gene>
    <name evidence="2" type="ORF">QFZ53_001324</name>
</gene>
<protein>
    <recommendedName>
        <fullName evidence="4">CU044_5270 family protein</fullName>
    </recommendedName>
</protein>
<dbReference type="AlphaFoldDB" id="A0AAW8EUF8"/>
<organism evidence="2 3">
    <name type="scientific">Microbacterium natoriense</name>
    <dbReference type="NCBI Taxonomy" id="284570"/>
    <lineage>
        <taxon>Bacteria</taxon>
        <taxon>Bacillati</taxon>
        <taxon>Actinomycetota</taxon>
        <taxon>Actinomycetes</taxon>
        <taxon>Micrococcales</taxon>
        <taxon>Microbacteriaceae</taxon>
        <taxon>Microbacterium</taxon>
    </lineage>
</organism>
<evidence type="ECO:0000313" key="2">
    <source>
        <dbReference type="EMBL" id="MDQ0647128.1"/>
    </source>
</evidence>
<keyword evidence="3" id="KW-1185">Reference proteome</keyword>
<dbReference type="RefSeq" id="WP_292906101.1">
    <property type="nucleotide sequence ID" value="NZ_JAUSXV010000001.1"/>
</dbReference>
<keyword evidence="1" id="KW-0472">Membrane</keyword>
<name>A0AAW8EUF8_9MICO</name>
<dbReference type="Proteomes" id="UP001244427">
    <property type="component" value="Unassembled WGS sequence"/>
</dbReference>
<keyword evidence="1" id="KW-1133">Transmembrane helix</keyword>
<reference evidence="2 3" key="1">
    <citation type="submission" date="2023-07" db="EMBL/GenBank/DDBJ databases">
        <title>Comparative genomics of wheat-associated soil bacteria to identify genetic determinants of phenazine resistance.</title>
        <authorList>
            <person name="Mouncey N."/>
        </authorList>
    </citation>
    <scope>NUCLEOTIDE SEQUENCE [LARGE SCALE GENOMIC DNA]</scope>
    <source>
        <strain evidence="2 3">W4I9-1</strain>
    </source>
</reference>
<accession>A0AAW8EUF8</accession>
<feature type="transmembrane region" description="Helical" evidence="1">
    <location>
        <begin position="45"/>
        <end position="70"/>
    </location>
</feature>